<dbReference type="InterPro" id="IPR008321">
    <property type="entry name" value="UCP032146"/>
</dbReference>
<evidence type="ECO:0000313" key="2">
    <source>
        <dbReference type="Proteomes" id="UP001418637"/>
    </source>
</evidence>
<organism evidence="1 2">
    <name type="scientific">Hohaiivirga grylli</name>
    <dbReference type="NCBI Taxonomy" id="3133970"/>
    <lineage>
        <taxon>Bacteria</taxon>
        <taxon>Pseudomonadati</taxon>
        <taxon>Pseudomonadota</taxon>
        <taxon>Alphaproteobacteria</taxon>
        <taxon>Hyphomicrobiales</taxon>
        <taxon>Methylobacteriaceae</taxon>
        <taxon>Hohaiivirga</taxon>
    </lineage>
</organism>
<dbReference type="PIRSF" id="PIRSF032146">
    <property type="entry name" value="UCP032146"/>
    <property type="match status" value="1"/>
</dbReference>
<protein>
    <submittedName>
        <fullName evidence="1">UPF0262 family protein</fullName>
    </submittedName>
</protein>
<accession>A0ABV0BGV2</accession>
<dbReference type="EMBL" id="JBBYXI010000001">
    <property type="protein sequence ID" value="MEN3930183.1"/>
    <property type="molecule type" value="Genomic_DNA"/>
</dbReference>
<dbReference type="Pfam" id="PF06793">
    <property type="entry name" value="UPF0262"/>
    <property type="match status" value="1"/>
</dbReference>
<evidence type="ECO:0000313" key="1">
    <source>
        <dbReference type="EMBL" id="MEN3930183.1"/>
    </source>
</evidence>
<dbReference type="NCBIfam" id="NF002769">
    <property type="entry name" value="PRK02853.1"/>
    <property type="match status" value="1"/>
</dbReference>
<keyword evidence="2" id="KW-1185">Reference proteome</keyword>
<proteinExistence type="predicted"/>
<comment type="caution">
    <text evidence="1">The sequence shown here is derived from an EMBL/GenBank/DDBJ whole genome shotgun (WGS) entry which is preliminary data.</text>
</comment>
<gene>
    <name evidence="1" type="ORF">WJT86_03795</name>
</gene>
<dbReference type="Proteomes" id="UP001418637">
    <property type="component" value="Unassembled WGS sequence"/>
</dbReference>
<reference evidence="1 2" key="1">
    <citation type="submission" date="2024-04" db="EMBL/GenBank/DDBJ databases">
        <title>A novel species isolated from cricket.</title>
        <authorList>
            <person name="Wang H.-C."/>
        </authorList>
    </citation>
    <scope>NUCLEOTIDE SEQUENCE [LARGE SCALE GENOMIC DNA]</scope>
    <source>
        <strain evidence="1 2">WL0021</strain>
    </source>
</reference>
<sequence length="163" mass="18660">MGERAKKERLIAVKLDEETLAQRNVEQEHERIAAISDILADNRFSVCGYDNGPYILCVGIVETKLYFAVYNDAKHPIITHHLSLTPFRRVLRDYTLLCDSYEKAIKSGSIARLEAIDMGRRGLHNEAAEILLGRLKGKFELDFDTARRLFTLVFALYWKGDDV</sequence>
<name>A0ABV0BGV2_9HYPH</name>
<dbReference type="RefSeq" id="WP_346336148.1">
    <property type="nucleotide sequence ID" value="NZ_JBBYXI010000001.1"/>
</dbReference>